<protein>
    <submittedName>
        <fullName evidence="2">Uncharacterized protein</fullName>
    </submittedName>
</protein>
<comment type="caution">
    <text evidence="2">The sequence shown here is derived from an EMBL/GenBank/DDBJ whole genome shotgun (WGS) entry which is preliminary data.</text>
</comment>
<evidence type="ECO:0000313" key="2">
    <source>
        <dbReference type="EMBL" id="KAG5520415.1"/>
    </source>
</evidence>
<feature type="region of interest" description="Disordered" evidence="1">
    <location>
        <begin position="118"/>
        <end position="141"/>
    </location>
</feature>
<dbReference type="AlphaFoldDB" id="A0AAV6HYP2"/>
<gene>
    <name evidence="2" type="ORF">RHGRI_033111</name>
</gene>
<sequence>MKCLEERCCSSDVQLHAYTLVVEALRAHDEHHRLARLGVSHPPLAQDVTCQEEANHSYEEQEAATQAEPDVDEVLAVKGQVKEGFSEESEVEKESHVERIIEMEDGGQLGENEAYMFNEGGTRSSRGNSGWERRSTNLMTL</sequence>
<organism evidence="2 3">
    <name type="scientific">Rhododendron griersonianum</name>
    <dbReference type="NCBI Taxonomy" id="479676"/>
    <lineage>
        <taxon>Eukaryota</taxon>
        <taxon>Viridiplantae</taxon>
        <taxon>Streptophyta</taxon>
        <taxon>Embryophyta</taxon>
        <taxon>Tracheophyta</taxon>
        <taxon>Spermatophyta</taxon>
        <taxon>Magnoliopsida</taxon>
        <taxon>eudicotyledons</taxon>
        <taxon>Gunneridae</taxon>
        <taxon>Pentapetalae</taxon>
        <taxon>asterids</taxon>
        <taxon>Ericales</taxon>
        <taxon>Ericaceae</taxon>
        <taxon>Ericoideae</taxon>
        <taxon>Rhodoreae</taxon>
        <taxon>Rhododendron</taxon>
    </lineage>
</organism>
<dbReference type="Proteomes" id="UP000823749">
    <property type="component" value="Chromosome 12"/>
</dbReference>
<name>A0AAV6HYP2_9ERIC</name>
<reference evidence="2" key="1">
    <citation type="submission" date="2020-08" db="EMBL/GenBank/DDBJ databases">
        <title>Plant Genome Project.</title>
        <authorList>
            <person name="Zhang R.-G."/>
        </authorList>
    </citation>
    <scope>NUCLEOTIDE SEQUENCE</scope>
    <source>
        <strain evidence="2">WSP0</strain>
        <tissue evidence="2">Leaf</tissue>
    </source>
</reference>
<evidence type="ECO:0000313" key="3">
    <source>
        <dbReference type="Proteomes" id="UP000823749"/>
    </source>
</evidence>
<proteinExistence type="predicted"/>
<accession>A0AAV6HYP2</accession>
<dbReference type="EMBL" id="JACTNZ010000012">
    <property type="protein sequence ID" value="KAG5520415.1"/>
    <property type="molecule type" value="Genomic_DNA"/>
</dbReference>
<feature type="region of interest" description="Disordered" evidence="1">
    <location>
        <begin position="49"/>
        <end position="68"/>
    </location>
</feature>
<evidence type="ECO:0000256" key="1">
    <source>
        <dbReference type="SAM" id="MobiDB-lite"/>
    </source>
</evidence>
<keyword evidence="3" id="KW-1185">Reference proteome</keyword>